<dbReference type="VEuPathDB" id="FungiDB:AMAG_19305"/>
<name>A0A0L0STW2_ALLM3</name>
<proteinExistence type="predicted"/>
<feature type="region of interest" description="Disordered" evidence="1">
    <location>
        <begin position="123"/>
        <end position="150"/>
    </location>
</feature>
<gene>
    <name evidence="3" type="ORF">AMAG_19305</name>
</gene>
<evidence type="ECO:0000256" key="1">
    <source>
        <dbReference type="SAM" id="MobiDB-lite"/>
    </source>
</evidence>
<dbReference type="InterPro" id="IPR035967">
    <property type="entry name" value="SWAP/Surp_sf"/>
</dbReference>
<dbReference type="Gene3D" id="1.10.10.790">
    <property type="entry name" value="Surp module"/>
    <property type="match status" value="1"/>
</dbReference>
<dbReference type="GO" id="GO:0003723">
    <property type="term" value="F:RNA binding"/>
    <property type="evidence" value="ECO:0007669"/>
    <property type="project" value="InterPro"/>
</dbReference>
<dbReference type="AlphaFoldDB" id="A0A0L0STW2"/>
<dbReference type="GO" id="GO:0005634">
    <property type="term" value="C:nucleus"/>
    <property type="evidence" value="ECO:0007669"/>
    <property type="project" value="TreeGrafter"/>
</dbReference>
<dbReference type="PANTHER" id="PTHR23140">
    <property type="entry name" value="RNA PROCESSING PROTEIN LD23810P"/>
    <property type="match status" value="1"/>
</dbReference>
<reference evidence="4" key="2">
    <citation type="submission" date="2009-11" db="EMBL/GenBank/DDBJ databases">
        <title>The Genome Sequence of Allomyces macrogynus strain ATCC 38327.</title>
        <authorList>
            <consortium name="The Broad Institute Genome Sequencing Platform"/>
            <person name="Russ C."/>
            <person name="Cuomo C."/>
            <person name="Shea T."/>
            <person name="Young S.K."/>
            <person name="Zeng Q."/>
            <person name="Koehrsen M."/>
            <person name="Haas B."/>
            <person name="Borodovsky M."/>
            <person name="Guigo R."/>
            <person name="Alvarado L."/>
            <person name="Berlin A."/>
            <person name="Borenstein D."/>
            <person name="Chen Z."/>
            <person name="Engels R."/>
            <person name="Freedman E."/>
            <person name="Gellesch M."/>
            <person name="Goldberg J."/>
            <person name="Griggs A."/>
            <person name="Gujja S."/>
            <person name="Heiman D."/>
            <person name="Hepburn T."/>
            <person name="Howarth C."/>
            <person name="Jen D."/>
            <person name="Larson L."/>
            <person name="Lewis B."/>
            <person name="Mehta T."/>
            <person name="Park D."/>
            <person name="Pearson M."/>
            <person name="Roberts A."/>
            <person name="Saif S."/>
            <person name="Shenoy N."/>
            <person name="Sisk P."/>
            <person name="Stolte C."/>
            <person name="Sykes S."/>
            <person name="Walk T."/>
            <person name="White J."/>
            <person name="Yandava C."/>
            <person name="Burger G."/>
            <person name="Gray M.W."/>
            <person name="Holland P.W.H."/>
            <person name="King N."/>
            <person name="Lang F.B.F."/>
            <person name="Roger A.J."/>
            <person name="Ruiz-Trillo I."/>
            <person name="Lander E."/>
            <person name="Nusbaum C."/>
        </authorList>
    </citation>
    <scope>NUCLEOTIDE SEQUENCE [LARGE SCALE GENOMIC DNA]</scope>
    <source>
        <strain evidence="4">ATCC 38327</strain>
    </source>
</reference>
<feature type="region of interest" description="Disordered" evidence="1">
    <location>
        <begin position="87"/>
        <end position="106"/>
    </location>
</feature>
<dbReference type="InterPro" id="IPR051485">
    <property type="entry name" value="SR-CTD_assoc_factor"/>
</dbReference>
<evidence type="ECO:0000259" key="2">
    <source>
        <dbReference type="PROSITE" id="PS50128"/>
    </source>
</evidence>
<feature type="compositionally biased region" description="Acidic residues" evidence="1">
    <location>
        <begin position="89"/>
        <end position="104"/>
    </location>
</feature>
<dbReference type="STRING" id="578462.A0A0L0STW2"/>
<organism evidence="3 4">
    <name type="scientific">Allomyces macrogynus (strain ATCC 38327)</name>
    <name type="common">Allomyces javanicus var. macrogynus</name>
    <dbReference type="NCBI Taxonomy" id="578462"/>
    <lineage>
        <taxon>Eukaryota</taxon>
        <taxon>Fungi</taxon>
        <taxon>Fungi incertae sedis</taxon>
        <taxon>Blastocladiomycota</taxon>
        <taxon>Blastocladiomycetes</taxon>
        <taxon>Blastocladiales</taxon>
        <taxon>Blastocladiaceae</taxon>
        <taxon>Allomyces</taxon>
    </lineage>
</organism>
<dbReference type="PANTHER" id="PTHR23140:SF0">
    <property type="entry name" value="U2 SNRNP-ASSOCIATED SURP MOTIF-CONTAINING PROTEIN"/>
    <property type="match status" value="1"/>
</dbReference>
<reference evidence="3 4" key="1">
    <citation type="submission" date="2009-11" db="EMBL/GenBank/DDBJ databases">
        <title>Annotation of Allomyces macrogynus ATCC 38327.</title>
        <authorList>
            <consortium name="The Broad Institute Genome Sequencing Platform"/>
            <person name="Russ C."/>
            <person name="Cuomo C."/>
            <person name="Burger G."/>
            <person name="Gray M.W."/>
            <person name="Holland P.W.H."/>
            <person name="King N."/>
            <person name="Lang F.B.F."/>
            <person name="Roger A.J."/>
            <person name="Ruiz-Trillo I."/>
            <person name="Young S.K."/>
            <person name="Zeng Q."/>
            <person name="Gargeya S."/>
            <person name="Fitzgerald M."/>
            <person name="Haas B."/>
            <person name="Abouelleil A."/>
            <person name="Alvarado L."/>
            <person name="Arachchi H.M."/>
            <person name="Berlin A."/>
            <person name="Chapman S.B."/>
            <person name="Gearin G."/>
            <person name="Goldberg J."/>
            <person name="Griggs A."/>
            <person name="Gujja S."/>
            <person name="Hansen M."/>
            <person name="Heiman D."/>
            <person name="Howarth C."/>
            <person name="Larimer J."/>
            <person name="Lui A."/>
            <person name="MacDonald P.J.P."/>
            <person name="McCowen C."/>
            <person name="Montmayeur A."/>
            <person name="Murphy C."/>
            <person name="Neiman D."/>
            <person name="Pearson M."/>
            <person name="Priest M."/>
            <person name="Roberts A."/>
            <person name="Saif S."/>
            <person name="Shea T."/>
            <person name="Sisk P."/>
            <person name="Stolte C."/>
            <person name="Sykes S."/>
            <person name="Wortman J."/>
            <person name="Nusbaum C."/>
            <person name="Birren B."/>
        </authorList>
    </citation>
    <scope>NUCLEOTIDE SEQUENCE [LARGE SCALE GENOMIC DNA]</scope>
    <source>
        <strain evidence="3 4">ATCC 38327</strain>
    </source>
</reference>
<dbReference type="GO" id="GO:0006396">
    <property type="term" value="P:RNA processing"/>
    <property type="evidence" value="ECO:0007669"/>
    <property type="project" value="InterPro"/>
</dbReference>
<dbReference type="Pfam" id="PF01805">
    <property type="entry name" value="Surp"/>
    <property type="match status" value="1"/>
</dbReference>
<evidence type="ECO:0000313" key="3">
    <source>
        <dbReference type="EMBL" id="KNE65968.1"/>
    </source>
</evidence>
<accession>A0A0L0STW2</accession>
<dbReference type="eggNOG" id="KOG0151">
    <property type="taxonomic scope" value="Eukaryota"/>
</dbReference>
<dbReference type="SMART" id="SM00648">
    <property type="entry name" value="SWAP"/>
    <property type="match status" value="1"/>
</dbReference>
<protein>
    <recommendedName>
        <fullName evidence="2">SURP motif domain-containing protein</fullName>
    </recommendedName>
</protein>
<dbReference type="EMBL" id="GG745349">
    <property type="protein sequence ID" value="KNE65968.1"/>
    <property type="molecule type" value="Genomic_DNA"/>
</dbReference>
<keyword evidence="4" id="KW-1185">Reference proteome</keyword>
<dbReference type="InterPro" id="IPR000061">
    <property type="entry name" value="Surp"/>
</dbReference>
<feature type="domain" description="SURP motif" evidence="2">
    <location>
        <begin position="5"/>
        <end position="50"/>
    </location>
</feature>
<dbReference type="OrthoDB" id="377209at2759"/>
<dbReference type="Proteomes" id="UP000054350">
    <property type="component" value="Unassembled WGS sequence"/>
</dbReference>
<evidence type="ECO:0000313" key="4">
    <source>
        <dbReference type="Proteomes" id="UP000054350"/>
    </source>
</evidence>
<dbReference type="PROSITE" id="PS50128">
    <property type="entry name" value="SURP"/>
    <property type="match status" value="1"/>
</dbReference>
<sequence>MHLGSFGPIASVIERTLEHGHAFEHVLAARQGDNATFGFLADTHPYHRYYRWKLWSLMQGDALDTWRTRPFRMLDSGPLWIPPPCFHDTDDDSADVPSSDDDLESDHFAKSVTPRVAAGCAPCATRSPPCRPKRPAPSQTARSWRAPWRS</sequence>
<dbReference type="SUPFAM" id="SSF109905">
    <property type="entry name" value="Surp module (SWAP domain)"/>
    <property type="match status" value="1"/>
</dbReference>